<sequence>MTADTVAIMEARSVTVTATTEPTGSGRKWSGPHCTNAQHRLALDGQWTCPLTP</sequence>
<proteinExistence type="predicted"/>
<gene>
    <name evidence="1" type="ORF">SAMN06295998_11738</name>
</gene>
<dbReference type="AlphaFoldDB" id="A0A1W2DRI9"/>
<keyword evidence="2" id="KW-1185">Reference proteome</keyword>
<evidence type="ECO:0000313" key="2">
    <source>
        <dbReference type="Proteomes" id="UP000192330"/>
    </source>
</evidence>
<dbReference type="EMBL" id="FWYD01000017">
    <property type="protein sequence ID" value="SMD00104.1"/>
    <property type="molecule type" value="Genomic_DNA"/>
</dbReference>
<accession>A0A1W2DRI9</accession>
<reference evidence="1 2" key="1">
    <citation type="submission" date="2017-04" db="EMBL/GenBank/DDBJ databases">
        <authorList>
            <person name="Afonso C.L."/>
            <person name="Miller P.J."/>
            <person name="Scott M.A."/>
            <person name="Spackman E."/>
            <person name="Goraichik I."/>
            <person name="Dimitrov K.M."/>
            <person name="Suarez D.L."/>
            <person name="Swayne D.E."/>
        </authorList>
    </citation>
    <scope>NUCLEOTIDE SEQUENCE [LARGE SCALE GENOMIC DNA]</scope>
    <source>
        <strain evidence="1 2">CGMCC 1.12644</strain>
    </source>
</reference>
<name>A0A1W2DRI9_9RHOB</name>
<evidence type="ECO:0000313" key="1">
    <source>
        <dbReference type="EMBL" id="SMD00104.1"/>
    </source>
</evidence>
<dbReference type="Proteomes" id="UP000192330">
    <property type="component" value="Unassembled WGS sequence"/>
</dbReference>
<protein>
    <submittedName>
        <fullName evidence="1">Uncharacterized protein</fullName>
    </submittedName>
</protein>
<organism evidence="1 2">
    <name type="scientific">Primorskyibacter flagellatus</name>
    <dbReference type="NCBI Taxonomy" id="1387277"/>
    <lineage>
        <taxon>Bacteria</taxon>
        <taxon>Pseudomonadati</taxon>
        <taxon>Pseudomonadota</taxon>
        <taxon>Alphaproteobacteria</taxon>
        <taxon>Rhodobacterales</taxon>
        <taxon>Roseobacteraceae</taxon>
        <taxon>Primorskyibacter</taxon>
    </lineage>
</organism>